<dbReference type="VEuPathDB" id="FungiDB:RhiirA1_410450"/>
<dbReference type="InterPro" id="IPR003607">
    <property type="entry name" value="HD/PDEase_dom"/>
</dbReference>
<dbReference type="InterPro" id="IPR045509">
    <property type="entry name" value="HD_assoc_2"/>
</dbReference>
<reference evidence="2 3" key="2">
    <citation type="submission" date="2017-10" db="EMBL/GenBank/DDBJ databases">
        <title>Extensive intraspecific genome diversity in a model arbuscular mycorrhizal fungus.</title>
        <authorList>
            <person name="Chen E.C.H."/>
            <person name="Morin E."/>
            <person name="Baudet D."/>
            <person name="Noel J."/>
            <person name="Ndikumana S."/>
            <person name="Charron P."/>
            <person name="St-Onge C."/>
            <person name="Giorgi J."/>
            <person name="Grigoriev I.V."/>
            <person name="Roux C."/>
            <person name="Martin F.M."/>
            <person name="Corradi N."/>
        </authorList>
    </citation>
    <scope>NUCLEOTIDE SEQUENCE [LARGE SCALE GENOMIC DNA]</scope>
    <source>
        <strain evidence="2 3">C2</strain>
    </source>
</reference>
<dbReference type="FunFam" id="1.10.3210.10:FF:000030">
    <property type="entry name" value="Deoxynucleoside triphosphate triphosphohydrolase SAMHD1 homolog"/>
    <property type="match status" value="1"/>
</dbReference>
<dbReference type="AlphaFoldDB" id="A0A2N1NWN5"/>
<organism evidence="2 3">
    <name type="scientific">Rhizophagus irregularis</name>
    <dbReference type="NCBI Taxonomy" id="588596"/>
    <lineage>
        <taxon>Eukaryota</taxon>
        <taxon>Fungi</taxon>
        <taxon>Fungi incertae sedis</taxon>
        <taxon>Mucoromycota</taxon>
        <taxon>Glomeromycotina</taxon>
        <taxon>Glomeromycetes</taxon>
        <taxon>Glomerales</taxon>
        <taxon>Glomeraceae</taxon>
        <taxon>Rhizophagus</taxon>
    </lineage>
</organism>
<proteinExistence type="predicted"/>
<evidence type="ECO:0000259" key="1">
    <source>
        <dbReference type="PROSITE" id="PS51831"/>
    </source>
</evidence>
<evidence type="ECO:0000313" key="2">
    <source>
        <dbReference type="EMBL" id="PKK78308.1"/>
    </source>
</evidence>
<reference evidence="2 3" key="1">
    <citation type="submission" date="2016-04" db="EMBL/GenBank/DDBJ databases">
        <title>Genome analyses suggest a sexual origin of heterokaryosis in a supposedly ancient asexual fungus.</title>
        <authorList>
            <person name="Ropars J."/>
            <person name="Sedzielewska K."/>
            <person name="Noel J."/>
            <person name="Charron P."/>
            <person name="Farinelli L."/>
            <person name="Marton T."/>
            <person name="Kruger M."/>
            <person name="Pelin A."/>
            <person name="Brachmann A."/>
            <person name="Corradi N."/>
        </authorList>
    </citation>
    <scope>NUCLEOTIDE SEQUENCE [LARGE SCALE GENOMIC DNA]</scope>
    <source>
        <strain evidence="2 3">C2</strain>
    </source>
</reference>
<dbReference type="Proteomes" id="UP000233469">
    <property type="component" value="Unassembled WGS sequence"/>
</dbReference>
<dbReference type="InterPro" id="IPR006674">
    <property type="entry name" value="HD_domain"/>
</dbReference>
<evidence type="ECO:0000313" key="3">
    <source>
        <dbReference type="Proteomes" id="UP000233469"/>
    </source>
</evidence>
<dbReference type="Gene3D" id="3.30.70.2760">
    <property type="match status" value="1"/>
</dbReference>
<dbReference type="EMBL" id="LLXL01000088">
    <property type="protein sequence ID" value="PKK78308.1"/>
    <property type="molecule type" value="Genomic_DNA"/>
</dbReference>
<dbReference type="Pfam" id="PF01966">
    <property type="entry name" value="HD"/>
    <property type="match status" value="1"/>
</dbReference>
<dbReference type="VEuPathDB" id="FungiDB:FUN_014562"/>
<dbReference type="CDD" id="cd00077">
    <property type="entry name" value="HDc"/>
    <property type="match status" value="1"/>
</dbReference>
<dbReference type="OrthoDB" id="9991235at2759"/>
<dbReference type="GO" id="GO:0005634">
    <property type="term" value="C:nucleus"/>
    <property type="evidence" value="ECO:0007669"/>
    <property type="project" value="TreeGrafter"/>
</dbReference>
<dbReference type="VEuPathDB" id="FungiDB:RhiirFUN_011706"/>
<dbReference type="InterPro" id="IPR050135">
    <property type="entry name" value="dGTPase-like"/>
</dbReference>
<dbReference type="PANTHER" id="PTHR11373">
    <property type="entry name" value="DEOXYNUCLEOSIDE TRIPHOSPHATE TRIPHOSPHOHYDROLASE"/>
    <property type="match status" value="1"/>
</dbReference>
<comment type="caution">
    <text evidence="2">The sequence shown here is derived from an EMBL/GenBank/DDBJ whole genome shotgun (WGS) entry which is preliminary data.</text>
</comment>
<dbReference type="SUPFAM" id="SSF109604">
    <property type="entry name" value="HD-domain/PDEase-like"/>
    <property type="match status" value="1"/>
</dbReference>
<accession>A0A2N1NWN5</accession>
<dbReference type="SMART" id="SM00471">
    <property type="entry name" value="HDc"/>
    <property type="match status" value="1"/>
</dbReference>
<dbReference type="GO" id="GO:0006203">
    <property type="term" value="P:dGTP catabolic process"/>
    <property type="evidence" value="ECO:0007669"/>
    <property type="project" value="TreeGrafter"/>
</dbReference>
<protein>
    <submittedName>
        <fullName evidence="2">HD-domain/PDEase-like protein</fullName>
    </submittedName>
</protein>
<dbReference type="PROSITE" id="PS51831">
    <property type="entry name" value="HD"/>
    <property type="match status" value="1"/>
</dbReference>
<dbReference type="PANTHER" id="PTHR11373:SF4">
    <property type="entry name" value="DEOXYNUCLEOSIDE TRIPHOSPHATE TRIPHOSPHOHYDROLASE SAMHD1"/>
    <property type="match status" value="1"/>
</dbReference>
<name>A0A2N1NWN5_9GLOM</name>
<dbReference type="Pfam" id="PF19276">
    <property type="entry name" value="HD_assoc_2"/>
    <property type="match status" value="1"/>
</dbReference>
<gene>
    <name evidence="2" type="ORF">RhiirC2_730165</name>
</gene>
<feature type="domain" description="HD" evidence="1">
    <location>
        <begin position="61"/>
        <end position="197"/>
    </location>
</feature>
<sequence>MAENGYTKKPKSKRIQDPIHGLMEFDNWIVKFIDTEHFQRLRSIKQLGTTYYVYPGASHNRFEHCLGVAYLAHSLVKRIRETQHDLGCSDKDLKCVTLAALCHDLGHGPFSHLFEVFIKMRRPDRKWTHEEASIMMFDDLLKEHKEIAYDLDDEDKLFIKDLITGKKPEDTGNRSPYLFDVVANKRNSIDVDKFDYLARDCYYLGMKSVFDFSRLMNYSRVSDDQITYDFKESYNIYELFHTRYSLHKKAYNHRVGKAIDYMILDALIAADPVLEISKSIDKPSEYLKMDDTILNRIEYSDSDDPDLKKSKEIIRRIRKRDLYKFVDEFLVPKDLKGKFEKDKITKIITDQLEHDGLKKEYVIVDILILNYGKKEENPIDNVKFYDKNQPNLKVFKLESSQVSYLVPELFEELNIRIFTRNRDKIKQIRKCFKESLTKFFGIPEPKTYYTRIRPNDQ</sequence>
<dbReference type="Gene3D" id="1.10.3210.10">
    <property type="entry name" value="Hypothetical protein af1432"/>
    <property type="match status" value="1"/>
</dbReference>
<dbReference type="GO" id="GO:0008832">
    <property type="term" value="F:dGTPase activity"/>
    <property type="evidence" value="ECO:0007669"/>
    <property type="project" value="TreeGrafter"/>
</dbReference>